<name>A0ABR1R6A8_9PEZI</name>
<comment type="caution">
    <text evidence="1">The sequence shown here is derived from an EMBL/GenBank/DDBJ whole genome shotgun (WGS) entry which is preliminary data.</text>
</comment>
<evidence type="ECO:0008006" key="3">
    <source>
        <dbReference type="Google" id="ProtNLM"/>
    </source>
</evidence>
<keyword evidence="2" id="KW-1185">Reference proteome</keyword>
<accession>A0ABR1R6A8</accession>
<evidence type="ECO:0000313" key="2">
    <source>
        <dbReference type="Proteomes" id="UP001396898"/>
    </source>
</evidence>
<dbReference type="Proteomes" id="UP001396898">
    <property type="component" value="Unassembled WGS sequence"/>
</dbReference>
<proteinExistence type="predicted"/>
<dbReference type="InterPro" id="IPR011333">
    <property type="entry name" value="SKP1/BTB/POZ_sf"/>
</dbReference>
<dbReference type="Gene3D" id="3.30.710.10">
    <property type="entry name" value="Potassium Channel Kv1.1, Chain A"/>
    <property type="match status" value="1"/>
</dbReference>
<dbReference type="EMBL" id="JAQQWI010000018">
    <property type="protein sequence ID" value="KAK8001279.1"/>
    <property type="molecule type" value="Genomic_DNA"/>
</dbReference>
<reference evidence="1 2" key="1">
    <citation type="submission" date="2023-01" db="EMBL/GenBank/DDBJ databases">
        <title>Analysis of 21 Apiospora genomes using comparative genomics revels a genus with tremendous synthesis potential of carbohydrate active enzymes and secondary metabolites.</title>
        <authorList>
            <person name="Sorensen T."/>
        </authorList>
    </citation>
    <scope>NUCLEOTIDE SEQUENCE [LARGE SCALE GENOMIC DNA]</scope>
    <source>
        <strain evidence="1 2">CBS 20057</strain>
    </source>
</reference>
<sequence>MASALMTCPATPDEPPVKALDDDGDLLLRVGTTMCTSLQVCSDGTHDHDVAHTFRVCSRTMARASLVWKKMLFSGFAESKPKDGDWIVSLPEDSPEAMSTLLGIIHAKFDGVPMLNHIITTQHLFEVTVLTDKYDLTHILRPWSRYWLDCVWDDASYNFLSNLELLWITWELGDQARFASTASFLAQHIKMEATVKNSLTPPEVPEIILKLHYDTVESLLRPFERLLRLLPDEPSGIALYGETVYNCRARHPLPVHQNDSGGSSKQCNLVMLEYFTHALPTVRLCYNLRGRDLGHRKCFPVRAVTAKIDSIVEEAVFTPTKLHIEHLQAQAIKSGLSRQ</sequence>
<evidence type="ECO:0000313" key="1">
    <source>
        <dbReference type="EMBL" id="KAK8001279.1"/>
    </source>
</evidence>
<protein>
    <recommendedName>
        <fullName evidence="3">BTB domain-containing protein</fullName>
    </recommendedName>
</protein>
<organism evidence="1 2">
    <name type="scientific">Apiospora marii</name>
    <dbReference type="NCBI Taxonomy" id="335849"/>
    <lineage>
        <taxon>Eukaryota</taxon>
        <taxon>Fungi</taxon>
        <taxon>Dikarya</taxon>
        <taxon>Ascomycota</taxon>
        <taxon>Pezizomycotina</taxon>
        <taxon>Sordariomycetes</taxon>
        <taxon>Xylariomycetidae</taxon>
        <taxon>Amphisphaeriales</taxon>
        <taxon>Apiosporaceae</taxon>
        <taxon>Apiospora</taxon>
    </lineage>
</organism>
<gene>
    <name evidence="1" type="ORF">PG991_013501</name>
</gene>